<dbReference type="Pfam" id="PF13432">
    <property type="entry name" value="TPR_16"/>
    <property type="match status" value="1"/>
</dbReference>
<feature type="chain" id="PRO_5021276887" evidence="2">
    <location>
        <begin position="33"/>
        <end position="404"/>
    </location>
</feature>
<name>A0A4Y9SBR6_9BURK</name>
<evidence type="ECO:0000313" key="4">
    <source>
        <dbReference type="Proteomes" id="UP000298438"/>
    </source>
</evidence>
<accession>A0A4Y9SBR6</accession>
<organism evidence="3 4">
    <name type="scientific">Zemynaea arenosa</name>
    <dbReference type="NCBI Taxonomy" id="2561931"/>
    <lineage>
        <taxon>Bacteria</taxon>
        <taxon>Pseudomonadati</taxon>
        <taxon>Pseudomonadota</taxon>
        <taxon>Betaproteobacteria</taxon>
        <taxon>Burkholderiales</taxon>
        <taxon>Oxalobacteraceae</taxon>
        <taxon>Telluria group</taxon>
        <taxon>Zemynaea</taxon>
    </lineage>
</organism>
<dbReference type="Gene3D" id="1.25.40.10">
    <property type="entry name" value="Tetratricopeptide repeat domain"/>
    <property type="match status" value="1"/>
</dbReference>
<keyword evidence="1" id="KW-0802">TPR repeat</keyword>
<evidence type="ECO:0000256" key="2">
    <source>
        <dbReference type="SAM" id="SignalP"/>
    </source>
</evidence>
<dbReference type="Proteomes" id="UP000298438">
    <property type="component" value="Unassembled WGS sequence"/>
</dbReference>
<dbReference type="OrthoDB" id="5801251at2"/>
<feature type="repeat" description="TPR" evidence="1">
    <location>
        <begin position="248"/>
        <end position="281"/>
    </location>
</feature>
<feature type="signal peptide" evidence="2">
    <location>
        <begin position="1"/>
        <end position="32"/>
    </location>
</feature>
<evidence type="ECO:0000256" key="1">
    <source>
        <dbReference type="PROSITE-ProRule" id="PRU00339"/>
    </source>
</evidence>
<dbReference type="PROSITE" id="PS50005">
    <property type="entry name" value="TPR"/>
    <property type="match status" value="1"/>
</dbReference>
<proteinExistence type="predicted"/>
<keyword evidence="2" id="KW-0732">Signal</keyword>
<dbReference type="EMBL" id="SPVF01000178">
    <property type="protein sequence ID" value="TFW17686.1"/>
    <property type="molecule type" value="Genomic_DNA"/>
</dbReference>
<dbReference type="InterPro" id="IPR052943">
    <property type="entry name" value="TMTC_O-mannosyl-trnsfr"/>
</dbReference>
<keyword evidence="4" id="KW-1185">Reference proteome</keyword>
<dbReference type="PROSITE" id="PS50293">
    <property type="entry name" value="TPR_REGION"/>
    <property type="match status" value="1"/>
</dbReference>
<dbReference type="InterPro" id="IPR011990">
    <property type="entry name" value="TPR-like_helical_dom_sf"/>
</dbReference>
<comment type="caution">
    <text evidence="3">The sequence shown here is derived from an EMBL/GenBank/DDBJ whole genome shotgun (WGS) entry which is preliminary data.</text>
</comment>
<reference evidence="3 4" key="1">
    <citation type="submission" date="2019-03" db="EMBL/GenBank/DDBJ databases">
        <title>Draft Genome Sequence of Massilia arenosa sp. nov., a Novel Massilia Species Isolated from a Sandy-loam Maize Soil.</title>
        <authorList>
            <person name="Raths R."/>
            <person name="Peta V."/>
            <person name="Bucking H."/>
        </authorList>
    </citation>
    <scope>NUCLEOTIDE SEQUENCE [LARGE SCALE GENOMIC DNA]</scope>
    <source>
        <strain evidence="3 4">MC02</strain>
    </source>
</reference>
<dbReference type="AlphaFoldDB" id="A0A4Y9SBR6"/>
<protein>
    <submittedName>
        <fullName evidence="3">Tetratricopeptide repeat protein</fullName>
    </submittedName>
</protein>
<dbReference type="SUPFAM" id="SSF48452">
    <property type="entry name" value="TPR-like"/>
    <property type="match status" value="1"/>
</dbReference>
<dbReference type="PANTHER" id="PTHR44809">
    <property type="match status" value="1"/>
</dbReference>
<gene>
    <name evidence="3" type="ORF">E4L96_14115</name>
</gene>
<dbReference type="SMART" id="SM00028">
    <property type="entry name" value="TPR"/>
    <property type="match status" value="2"/>
</dbReference>
<dbReference type="PANTHER" id="PTHR44809:SF1">
    <property type="entry name" value="PROTEIN O-MANNOSYL-TRANSFERASE TMTC1"/>
    <property type="match status" value="1"/>
</dbReference>
<sequence>MPAQTGGSKSLLETFMKTWLCLLLAVTLAGCASTTQQRTVAPAPPSVIADSAFGPPAHPVQVDDLFAVSPAMREFLNTGRFRNAVKTKGVELALAEALYRSDDLQLVYDTTITRNAADTFATRSGNCLALVIMTAAFAKELGMQVTFQNVMIGDTWTRADDLYLSNLHVNVMFSHNAHLSEVFSTAAPVIVDFVPPQDVMGFRTRRVPESMLVAMFLNNRAAEELSAGRVNDAYWWARKAVTEHPDFVTAFNTLGVIYQRRGEVQLAERSFKEALDRDPQHIVAMYNLLALLRAEHRTEEAELLAGRVKSIEKDPPFYFFEQGMDALNRGNFPVARAMFQREVQRAPYYDEFHFWLGIANLRLGDVKAARQEMALAESTSSTPEARRTYSAKLAHMRAMKGSDQ</sequence>
<dbReference type="InterPro" id="IPR019734">
    <property type="entry name" value="TPR_rpt"/>
</dbReference>
<evidence type="ECO:0000313" key="3">
    <source>
        <dbReference type="EMBL" id="TFW17686.1"/>
    </source>
</evidence>